<reference evidence="1" key="1">
    <citation type="submission" date="2022-02" db="EMBL/GenBank/DDBJ databases">
        <authorList>
            <person name="Henning P.M."/>
            <person name="McCubbin A.G."/>
            <person name="Shore J.S."/>
        </authorList>
    </citation>
    <scope>NUCLEOTIDE SEQUENCE</scope>
    <source>
        <strain evidence="1">F60SS</strain>
        <tissue evidence="1">Leaves</tissue>
    </source>
</reference>
<protein>
    <submittedName>
        <fullName evidence="1">Uncharacterized protein</fullName>
    </submittedName>
</protein>
<dbReference type="AlphaFoldDB" id="A0A9Q0JHT3"/>
<proteinExistence type="predicted"/>
<sequence>TDLFSSLISDIKSYSGKDPLLPWLRDQENERVSASRFAQRETASVPPKMLPNLLMFQYLNVCC</sequence>
<reference evidence="1" key="2">
    <citation type="journal article" date="2023" name="Plants (Basel)">
        <title>Annotation of the Turnera subulata (Passifloraceae) Draft Genome Reveals the S-Locus Evolved after the Divergence of Turneroideae from Passifloroideae in a Stepwise Manner.</title>
        <authorList>
            <person name="Henning P.M."/>
            <person name="Roalson E.H."/>
            <person name="Mir W."/>
            <person name="McCubbin A.G."/>
            <person name="Shore J.S."/>
        </authorList>
    </citation>
    <scope>NUCLEOTIDE SEQUENCE</scope>
    <source>
        <strain evidence="1">F60SS</strain>
    </source>
</reference>
<feature type="non-terminal residue" evidence="1">
    <location>
        <position position="63"/>
    </location>
</feature>
<keyword evidence="2" id="KW-1185">Reference proteome</keyword>
<evidence type="ECO:0000313" key="2">
    <source>
        <dbReference type="Proteomes" id="UP001141552"/>
    </source>
</evidence>
<dbReference type="EMBL" id="JAKUCV010002556">
    <property type="protein sequence ID" value="KAJ4842189.1"/>
    <property type="molecule type" value="Genomic_DNA"/>
</dbReference>
<dbReference type="Proteomes" id="UP001141552">
    <property type="component" value="Unassembled WGS sequence"/>
</dbReference>
<organism evidence="1 2">
    <name type="scientific">Turnera subulata</name>
    <dbReference type="NCBI Taxonomy" id="218843"/>
    <lineage>
        <taxon>Eukaryota</taxon>
        <taxon>Viridiplantae</taxon>
        <taxon>Streptophyta</taxon>
        <taxon>Embryophyta</taxon>
        <taxon>Tracheophyta</taxon>
        <taxon>Spermatophyta</taxon>
        <taxon>Magnoliopsida</taxon>
        <taxon>eudicotyledons</taxon>
        <taxon>Gunneridae</taxon>
        <taxon>Pentapetalae</taxon>
        <taxon>rosids</taxon>
        <taxon>fabids</taxon>
        <taxon>Malpighiales</taxon>
        <taxon>Passifloraceae</taxon>
        <taxon>Turnera</taxon>
    </lineage>
</organism>
<gene>
    <name evidence="1" type="ORF">Tsubulata_047881</name>
</gene>
<name>A0A9Q0JHT3_9ROSI</name>
<accession>A0A9Q0JHT3</accession>
<evidence type="ECO:0000313" key="1">
    <source>
        <dbReference type="EMBL" id="KAJ4842189.1"/>
    </source>
</evidence>
<dbReference type="OrthoDB" id="10489044at2759"/>
<comment type="caution">
    <text evidence="1">The sequence shown here is derived from an EMBL/GenBank/DDBJ whole genome shotgun (WGS) entry which is preliminary data.</text>
</comment>